<evidence type="ECO:0000313" key="8">
    <source>
        <dbReference type="RefSeq" id="XP_014635846.1"/>
    </source>
</evidence>
<keyword evidence="5" id="KW-0391">Immunity</keyword>
<dbReference type="Gene3D" id="2.60.40.10">
    <property type="entry name" value="Immunoglobulins"/>
    <property type="match status" value="2"/>
</dbReference>
<feature type="domain" description="Ig-like" evidence="6">
    <location>
        <begin position="1"/>
        <end position="102"/>
    </location>
</feature>
<proteinExistence type="predicted"/>
<keyword evidence="3" id="KW-0675">Receptor</keyword>
<dbReference type="SMART" id="SM00406">
    <property type="entry name" value="IGv"/>
    <property type="match status" value="2"/>
</dbReference>
<dbReference type="Proteomes" id="UP000694910">
    <property type="component" value="Unplaced"/>
</dbReference>
<gene>
    <name evidence="8" type="primary">LOC106800415</name>
</gene>
<evidence type="ECO:0000256" key="4">
    <source>
        <dbReference type="ARBA" id="ARBA00023319"/>
    </source>
</evidence>
<keyword evidence="2" id="KW-1064">Adaptive immunity</keyword>
<organism evidence="7 8">
    <name type="scientific">Ceratotherium simum simum</name>
    <name type="common">Southern white rhinoceros</name>
    <dbReference type="NCBI Taxonomy" id="73337"/>
    <lineage>
        <taxon>Eukaryota</taxon>
        <taxon>Metazoa</taxon>
        <taxon>Chordata</taxon>
        <taxon>Craniata</taxon>
        <taxon>Vertebrata</taxon>
        <taxon>Euteleostomi</taxon>
        <taxon>Mammalia</taxon>
        <taxon>Eutheria</taxon>
        <taxon>Laurasiatheria</taxon>
        <taxon>Perissodactyla</taxon>
        <taxon>Rhinocerotidae</taxon>
        <taxon>Ceratotherium</taxon>
    </lineage>
</organism>
<protein>
    <submittedName>
        <fullName evidence="8">Uncharacterized protein LOC106800415</fullName>
    </submittedName>
</protein>
<keyword evidence="1" id="KW-0732">Signal</keyword>
<dbReference type="RefSeq" id="XP_014635846.1">
    <property type="nucleotide sequence ID" value="XM_014780360.1"/>
</dbReference>
<name>A0ABM1C8G5_CERSS</name>
<dbReference type="GeneID" id="106800415"/>
<evidence type="ECO:0000256" key="2">
    <source>
        <dbReference type="ARBA" id="ARBA00023130"/>
    </source>
</evidence>
<sequence length="330" mass="36609">MDYAEGEDVNLPCNHSTISGDEYIHWYRQNPNQSPQYIIHGLQNTVNNSIASLTIATDRKSNTLILPQVTLRDTAVYYCILAEGHIWSRLNTRSRDCQGSISLPKQGSLESQMFPVAKTQHTLVHSFLLLRGDLPEYSSQLPHCPAMFSMTILLLGMLFTVRGTGAQSVTQPDDHTTVSEGDPLELKCNYSYSGAPYLFWYVQYPSQGLQLLLKYTSGATLVKGIKGFQAEFKKSETSFHLWKPSAHLSDSAEYFCALSDTVTETVEGAEHKPPETLGFSETKGHSLTCFYQGLSCYESEQGGEQSPGECLAPEDKQELQCVPSFTTGSC</sequence>
<evidence type="ECO:0000259" key="6">
    <source>
        <dbReference type="PROSITE" id="PS50835"/>
    </source>
</evidence>
<dbReference type="InterPro" id="IPR036179">
    <property type="entry name" value="Ig-like_dom_sf"/>
</dbReference>
<feature type="domain" description="Ig-like" evidence="6">
    <location>
        <begin position="145"/>
        <end position="267"/>
    </location>
</feature>
<reference evidence="8" key="1">
    <citation type="submission" date="2025-08" db="UniProtKB">
        <authorList>
            <consortium name="RefSeq"/>
        </authorList>
    </citation>
    <scope>IDENTIFICATION</scope>
</reference>
<keyword evidence="4" id="KW-0393">Immunoglobulin domain</keyword>
<dbReference type="PROSITE" id="PS50835">
    <property type="entry name" value="IG_LIKE"/>
    <property type="match status" value="2"/>
</dbReference>
<accession>A0ABM1C8G5</accession>
<dbReference type="InterPro" id="IPR003599">
    <property type="entry name" value="Ig_sub"/>
</dbReference>
<dbReference type="InterPro" id="IPR013106">
    <property type="entry name" value="Ig_V-set"/>
</dbReference>
<dbReference type="SMART" id="SM00409">
    <property type="entry name" value="IG"/>
    <property type="match status" value="2"/>
</dbReference>
<dbReference type="SUPFAM" id="SSF48726">
    <property type="entry name" value="Immunoglobulin"/>
    <property type="match status" value="2"/>
</dbReference>
<evidence type="ECO:0000256" key="1">
    <source>
        <dbReference type="ARBA" id="ARBA00022729"/>
    </source>
</evidence>
<evidence type="ECO:0000313" key="7">
    <source>
        <dbReference type="Proteomes" id="UP000694910"/>
    </source>
</evidence>
<dbReference type="InterPro" id="IPR007110">
    <property type="entry name" value="Ig-like_dom"/>
</dbReference>
<dbReference type="Pfam" id="PF07686">
    <property type="entry name" value="V-set"/>
    <property type="match status" value="2"/>
</dbReference>
<evidence type="ECO:0000256" key="5">
    <source>
        <dbReference type="ARBA" id="ARBA00043266"/>
    </source>
</evidence>
<keyword evidence="7" id="KW-1185">Reference proteome</keyword>
<keyword evidence="5" id="KW-1279">T cell receptor</keyword>
<dbReference type="InterPro" id="IPR051287">
    <property type="entry name" value="TCR_variable_region"/>
</dbReference>
<dbReference type="InterPro" id="IPR013783">
    <property type="entry name" value="Ig-like_fold"/>
</dbReference>
<evidence type="ECO:0000256" key="3">
    <source>
        <dbReference type="ARBA" id="ARBA00023170"/>
    </source>
</evidence>
<dbReference type="PANTHER" id="PTHR19367">
    <property type="entry name" value="T-CELL RECEPTOR ALPHA CHAIN V REGION"/>
    <property type="match status" value="1"/>
</dbReference>
<dbReference type="PANTHER" id="PTHR19367:SF24">
    <property type="entry name" value="T CELL RECEPTOR ALPHA VARIABLE 8-4"/>
    <property type="match status" value="1"/>
</dbReference>